<evidence type="ECO:0000256" key="1">
    <source>
        <dbReference type="ARBA" id="ARBA00009477"/>
    </source>
</evidence>
<accession>A0A176RWY5</accession>
<evidence type="ECO:0000313" key="3">
    <source>
        <dbReference type="EMBL" id="OAD20281.1"/>
    </source>
</evidence>
<dbReference type="AlphaFoldDB" id="A0A176RWY5"/>
<dbReference type="PATRIC" id="fig|1003181.4.peg.5311"/>
<dbReference type="Gene3D" id="2.40.30.170">
    <property type="match status" value="1"/>
</dbReference>
<dbReference type="PANTHER" id="PTHR30469:SF29">
    <property type="entry name" value="BLR2860 PROTEIN"/>
    <property type="match status" value="1"/>
</dbReference>
<dbReference type="InterPro" id="IPR058792">
    <property type="entry name" value="Beta-barrel_RND_2"/>
</dbReference>
<evidence type="ECO:0000259" key="2">
    <source>
        <dbReference type="Pfam" id="PF25954"/>
    </source>
</evidence>
<organism evidence="3 4">
    <name type="scientific">Candidatus Thiomargarita nelsonii</name>
    <dbReference type="NCBI Taxonomy" id="1003181"/>
    <lineage>
        <taxon>Bacteria</taxon>
        <taxon>Pseudomonadati</taxon>
        <taxon>Pseudomonadota</taxon>
        <taxon>Gammaproteobacteria</taxon>
        <taxon>Thiotrichales</taxon>
        <taxon>Thiotrichaceae</taxon>
        <taxon>Thiomargarita</taxon>
    </lineage>
</organism>
<dbReference type="GO" id="GO:1990281">
    <property type="term" value="C:efflux pump complex"/>
    <property type="evidence" value="ECO:0007669"/>
    <property type="project" value="TreeGrafter"/>
</dbReference>
<dbReference type="Gene3D" id="2.40.50.100">
    <property type="match status" value="1"/>
</dbReference>
<keyword evidence="4" id="KW-1185">Reference proteome</keyword>
<feature type="domain" description="CusB-like beta-barrel" evidence="2">
    <location>
        <begin position="145"/>
        <end position="211"/>
    </location>
</feature>
<comment type="caution">
    <text evidence="3">The sequence shown here is derived from an EMBL/GenBank/DDBJ whole genome shotgun (WGS) entry which is preliminary data.</text>
</comment>
<name>A0A176RWY5_9GAMM</name>
<dbReference type="GO" id="GO:0015562">
    <property type="term" value="F:efflux transmembrane transporter activity"/>
    <property type="evidence" value="ECO:0007669"/>
    <property type="project" value="TreeGrafter"/>
</dbReference>
<gene>
    <name evidence="3" type="ORF">THIOM_004031</name>
</gene>
<sequence>MLPFYVRKVGFLWAEIDARVDKIDAQRGVRVKKGDLIVRLATDDKRLRLKEAQALVKQRELEYNAKQKLSKKAYQSQVQIAEALTLLESAKTLVKQAQVALDDTMIRAPFAGVLEQRLVEQGDYVSMGDVVAEVIDEDPFLIIGEISELQRQYVKLGRTATAHLVTGQTVKGKISLIAARADAATRTFNIEIEIPNPKAQIVAGITCEIRIPIKTVSAHKVSAALLSLDDAGILGVKTVDADNRVVFYKAEFARATADGIWLIGLPKQLRFITVGQGFVRPGDLVQPVLE</sequence>
<evidence type="ECO:0000313" key="4">
    <source>
        <dbReference type="Proteomes" id="UP000076962"/>
    </source>
</evidence>
<protein>
    <submittedName>
        <fullName evidence="3">RND family efflux transporter MFP subunit</fullName>
    </submittedName>
</protein>
<dbReference type="SUPFAM" id="SSF111369">
    <property type="entry name" value="HlyD-like secretion proteins"/>
    <property type="match status" value="1"/>
</dbReference>
<dbReference type="PANTHER" id="PTHR30469">
    <property type="entry name" value="MULTIDRUG RESISTANCE PROTEIN MDTA"/>
    <property type="match status" value="1"/>
</dbReference>
<dbReference type="Gene3D" id="1.10.287.470">
    <property type="entry name" value="Helix hairpin bin"/>
    <property type="match status" value="1"/>
</dbReference>
<dbReference type="Pfam" id="PF25954">
    <property type="entry name" value="Beta-barrel_RND_2"/>
    <property type="match status" value="1"/>
</dbReference>
<dbReference type="NCBIfam" id="TIGR01730">
    <property type="entry name" value="RND_mfp"/>
    <property type="match status" value="1"/>
</dbReference>
<dbReference type="EMBL" id="LUTY01002494">
    <property type="protein sequence ID" value="OAD20281.1"/>
    <property type="molecule type" value="Genomic_DNA"/>
</dbReference>
<comment type="similarity">
    <text evidence="1">Belongs to the membrane fusion protein (MFP) (TC 8.A.1) family.</text>
</comment>
<dbReference type="InterPro" id="IPR006143">
    <property type="entry name" value="RND_pump_MFP"/>
</dbReference>
<reference evidence="3 4" key="1">
    <citation type="submission" date="2016-05" db="EMBL/GenBank/DDBJ databases">
        <title>Single-cell genome of chain-forming Candidatus Thiomargarita nelsonii and comparison to other large sulfur-oxidizing bacteria.</title>
        <authorList>
            <person name="Winkel M."/>
            <person name="Salman V."/>
            <person name="Woyke T."/>
            <person name="Schulz-Vogt H."/>
            <person name="Richter M."/>
            <person name="Flood B."/>
            <person name="Bailey J."/>
            <person name="Amann R."/>
            <person name="Mussmann M."/>
        </authorList>
    </citation>
    <scope>NUCLEOTIDE SEQUENCE [LARGE SCALE GENOMIC DNA]</scope>
    <source>
        <strain evidence="3 4">THI036</strain>
    </source>
</reference>
<dbReference type="Proteomes" id="UP000076962">
    <property type="component" value="Unassembled WGS sequence"/>
</dbReference>
<proteinExistence type="inferred from homology"/>